<sequence>MNVVVDVDHWSWVRFPQTAPLILPTRNATASGVVPFEPPIEADGGCVSVYTPTLKSVLVE</sequence>
<protein>
    <submittedName>
        <fullName evidence="1">Uncharacterized protein</fullName>
    </submittedName>
</protein>
<evidence type="ECO:0000313" key="2">
    <source>
        <dbReference type="Proteomes" id="UP000265520"/>
    </source>
</evidence>
<dbReference type="AlphaFoldDB" id="A0A392UJS0"/>
<evidence type="ECO:0000313" key="1">
    <source>
        <dbReference type="EMBL" id="MCI73702.1"/>
    </source>
</evidence>
<dbReference type="EMBL" id="LXQA010844480">
    <property type="protein sequence ID" value="MCI73702.1"/>
    <property type="molecule type" value="Genomic_DNA"/>
</dbReference>
<proteinExistence type="predicted"/>
<organism evidence="1 2">
    <name type="scientific">Trifolium medium</name>
    <dbReference type="NCBI Taxonomy" id="97028"/>
    <lineage>
        <taxon>Eukaryota</taxon>
        <taxon>Viridiplantae</taxon>
        <taxon>Streptophyta</taxon>
        <taxon>Embryophyta</taxon>
        <taxon>Tracheophyta</taxon>
        <taxon>Spermatophyta</taxon>
        <taxon>Magnoliopsida</taxon>
        <taxon>eudicotyledons</taxon>
        <taxon>Gunneridae</taxon>
        <taxon>Pentapetalae</taxon>
        <taxon>rosids</taxon>
        <taxon>fabids</taxon>
        <taxon>Fabales</taxon>
        <taxon>Fabaceae</taxon>
        <taxon>Papilionoideae</taxon>
        <taxon>50 kb inversion clade</taxon>
        <taxon>NPAAA clade</taxon>
        <taxon>Hologalegina</taxon>
        <taxon>IRL clade</taxon>
        <taxon>Trifolieae</taxon>
        <taxon>Trifolium</taxon>
    </lineage>
</organism>
<name>A0A392UJS0_9FABA</name>
<dbReference type="Proteomes" id="UP000265520">
    <property type="component" value="Unassembled WGS sequence"/>
</dbReference>
<comment type="caution">
    <text evidence="1">The sequence shown here is derived from an EMBL/GenBank/DDBJ whole genome shotgun (WGS) entry which is preliminary data.</text>
</comment>
<keyword evidence="2" id="KW-1185">Reference proteome</keyword>
<accession>A0A392UJS0</accession>
<reference evidence="1 2" key="1">
    <citation type="journal article" date="2018" name="Front. Plant Sci.">
        <title>Red Clover (Trifolium pratense) and Zigzag Clover (T. medium) - A Picture of Genomic Similarities and Differences.</title>
        <authorList>
            <person name="Dluhosova J."/>
            <person name="Istvanek J."/>
            <person name="Nedelnik J."/>
            <person name="Repkova J."/>
        </authorList>
    </citation>
    <scope>NUCLEOTIDE SEQUENCE [LARGE SCALE GENOMIC DNA]</scope>
    <source>
        <strain evidence="2">cv. 10/8</strain>
        <tissue evidence="1">Leaf</tissue>
    </source>
</reference>